<evidence type="ECO:0000256" key="3">
    <source>
        <dbReference type="ARBA" id="ARBA00022480"/>
    </source>
</evidence>
<evidence type="ECO:0000256" key="11">
    <source>
        <dbReference type="RuleBase" id="RU004423"/>
    </source>
</evidence>
<evidence type="ECO:0000256" key="13">
    <source>
        <dbReference type="SAM" id="Phobius"/>
    </source>
</evidence>
<evidence type="ECO:0000256" key="2">
    <source>
        <dbReference type="ARBA" id="ARBA00007376"/>
    </source>
</evidence>
<accession>A0AAV6Z2T5</accession>
<comment type="caution">
    <text evidence="14">The sequence shown here is derived from an EMBL/GenBank/DDBJ whole genome shotgun (WGS) entry which is preliminary data.</text>
</comment>
<evidence type="ECO:0000256" key="1">
    <source>
        <dbReference type="ARBA" id="ARBA00004141"/>
    </source>
</evidence>
<evidence type="ECO:0000256" key="6">
    <source>
        <dbReference type="ARBA" id="ARBA00022989"/>
    </source>
</evidence>
<evidence type="ECO:0000256" key="4">
    <source>
        <dbReference type="ARBA" id="ARBA00022606"/>
    </source>
</evidence>
<dbReference type="PANTHER" id="PTHR11394:SF47">
    <property type="entry name" value="TASTE RECEPTOR TYPE 2 MEMBER 40"/>
    <property type="match status" value="1"/>
</dbReference>
<dbReference type="Pfam" id="PF05296">
    <property type="entry name" value="TAS2R"/>
    <property type="match status" value="1"/>
</dbReference>
<comment type="subcellular location">
    <subcellularLocation>
        <location evidence="1 12">Membrane</location>
        <topology evidence="1 12">Multi-pass membrane protein</topology>
    </subcellularLocation>
</comment>
<feature type="transmembrane region" description="Helical" evidence="13">
    <location>
        <begin position="12"/>
        <end position="34"/>
    </location>
</feature>
<dbReference type="InterPro" id="IPR007960">
    <property type="entry name" value="TAS2R"/>
</dbReference>
<organism evidence="14 15">
    <name type="scientific">Engystomops pustulosus</name>
    <name type="common">Tungara frog</name>
    <name type="synonym">Physalaemus pustulosus</name>
    <dbReference type="NCBI Taxonomy" id="76066"/>
    <lineage>
        <taxon>Eukaryota</taxon>
        <taxon>Metazoa</taxon>
        <taxon>Chordata</taxon>
        <taxon>Craniata</taxon>
        <taxon>Vertebrata</taxon>
        <taxon>Euteleostomi</taxon>
        <taxon>Amphibia</taxon>
        <taxon>Batrachia</taxon>
        <taxon>Anura</taxon>
        <taxon>Neobatrachia</taxon>
        <taxon>Hyloidea</taxon>
        <taxon>Leptodactylidae</taxon>
        <taxon>Leiuperinae</taxon>
        <taxon>Engystomops</taxon>
    </lineage>
</organism>
<keyword evidence="10 12" id="KW-0807">Transducer</keyword>
<comment type="similarity">
    <text evidence="2 11">Belongs to the G-protein coupled receptor T2R family.</text>
</comment>
<feature type="transmembrane region" description="Helical" evidence="13">
    <location>
        <begin position="128"/>
        <end position="147"/>
    </location>
</feature>
<dbReference type="EMBL" id="WNYA01007025">
    <property type="protein sequence ID" value="KAG8541625.1"/>
    <property type="molecule type" value="Genomic_DNA"/>
</dbReference>
<keyword evidence="7 12" id="KW-0297">G-protein coupled receptor</keyword>
<evidence type="ECO:0000256" key="12">
    <source>
        <dbReference type="RuleBase" id="RU004424"/>
    </source>
</evidence>
<dbReference type="GO" id="GO:0016020">
    <property type="term" value="C:membrane"/>
    <property type="evidence" value="ECO:0007669"/>
    <property type="project" value="UniProtKB-SubCell"/>
</dbReference>
<dbReference type="SUPFAM" id="SSF81321">
    <property type="entry name" value="Family A G protein-coupled receptor-like"/>
    <property type="match status" value="1"/>
</dbReference>
<name>A0AAV6Z2T5_ENGPU</name>
<feature type="transmembrane region" description="Helical" evidence="13">
    <location>
        <begin position="177"/>
        <end position="205"/>
    </location>
</feature>
<keyword evidence="4 12" id="KW-0716">Sensory transduction</keyword>
<reference evidence="14" key="1">
    <citation type="thesis" date="2020" institute="ProQuest LLC" country="789 East Eisenhower Parkway, Ann Arbor, MI, USA">
        <title>Comparative Genomics and Chromosome Evolution.</title>
        <authorList>
            <person name="Mudd A.B."/>
        </authorList>
    </citation>
    <scope>NUCLEOTIDE SEQUENCE</scope>
    <source>
        <strain evidence="14">237g6f4</strain>
        <tissue evidence="14">Blood</tissue>
    </source>
</reference>
<proteinExistence type="inferred from homology"/>
<keyword evidence="5 12" id="KW-0812">Transmembrane</keyword>
<feature type="transmembrane region" description="Helical" evidence="13">
    <location>
        <begin position="88"/>
        <end position="108"/>
    </location>
</feature>
<feature type="transmembrane region" description="Helical" evidence="13">
    <location>
        <begin position="234"/>
        <end position="253"/>
    </location>
</feature>
<keyword evidence="6 13" id="KW-1133">Transmembrane helix</keyword>
<dbReference type="Proteomes" id="UP000824782">
    <property type="component" value="Unassembled WGS sequence"/>
</dbReference>
<dbReference type="AlphaFoldDB" id="A0AAV6Z2T5"/>
<gene>
    <name evidence="14" type="ORF">GDO81_028600</name>
</gene>
<protein>
    <recommendedName>
        <fullName evidence="12">Taste receptor type 2</fullName>
    </recommendedName>
</protein>
<evidence type="ECO:0000313" key="14">
    <source>
        <dbReference type="EMBL" id="KAG8541625.1"/>
    </source>
</evidence>
<evidence type="ECO:0000313" key="15">
    <source>
        <dbReference type="Proteomes" id="UP000824782"/>
    </source>
</evidence>
<dbReference type="GO" id="GO:0033038">
    <property type="term" value="F:bitter taste receptor activity"/>
    <property type="evidence" value="ECO:0007669"/>
    <property type="project" value="InterPro"/>
</dbReference>
<feature type="transmembrane region" description="Helical" evidence="13">
    <location>
        <begin position="46"/>
        <end position="76"/>
    </location>
</feature>
<keyword evidence="8 12" id="KW-0472">Membrane</keyword>
<keyword evidence="15" id="KW-1185">Reference proteome</keyword>
<sequence>MELGNVALLEFIFLDLFVGLFCNILIVYMSCRAWRRGGQPGPADTILFSLGLCNVLMQSLLICSIVMYFFCFQILISNDFYRLYSGVYIPLCLSSSWMTSWLCIFYCIKITTFQFRFLVWLKSRFSDVLPGLIFMSIVVSFVLIYPITTVLSTGKCSANNTVERSVEFLPLVVPRRFLPIILLWFCIPCLLIFMSLTMTIASLALHVLRMKGSPSFSDSQITAHVSSMKTMASLLVLYVTFYLSQVILLLNMFPFTSGWFWLFLLLHYSFCTLQGIILTLGNPKLYNALLHFYNFIKLEKKKGKGVR</sequence>
<evidence type="ECO:0000256" key="10">
    <source>
        <dbReference type="ARBA" id="ARBA00023224"/>
    </source>
</evidence>
<evidence type="ECO:0000256" key="5">
    <source>
        <dbReference type="ARBA" id="ARBA00022692"/>
    </source>
</evidence>
<dbReference type="Gene3D" id="1.20.1070.10">
    <property type="entry name" value="Rhodopsin 7-helix transmembrane proteins"/>
    <property type="match status" value="1"/>
</dbReference>
<dbReference type="GO" id="GO:0004930">
    <property type="term" value="F:G protein-coupled receptor activity"/>
    <property type="evidence" value="ECO:0007669"/>
    <property type="project" value="UniProtKB-KW"/>
</dbReference>
<keyword evidence="9 12" id="KW-0675">Receptor</keyword>
<evidence type="ECO:0000256" key="9">
    <source>
        <dbReference type="ARBA" id="ARBA00023170"/>
    </source>
</evidence>
<evidence type="ECO:0000256" key="7">
    <source>
        <dbReference type="ARBA" id="ARBA00023040"/>
    </source>
</evidence>
<dbReference type="PANTHER" id="PTHR11394">
    <property type="entry name" value="TASTE RECEPTOR TYPE 2"/>
    <property type="match status" value="1"/>
</dbReference>
<keyword evidence="3 12" id="KW-0919">Taste</keyword>
<feature type="transmembrane region" description="Helical" evidence="13">
    <location>
        <begin position="259"/>
        <end position="280"/>
    </location>
</feature>
<evidence type="ECO:0000256" key="8">
    <source>
        <dbReference type="ARBA" id="ARBA00023136"/>
    </source>
</evidence>